<dbReference type="Pfam" id="PF13469">
    <property type="entry name" value="Sulfotransfer_3"/>
    <property type="match status" value="1"/>
</dbReference>
<organism evidence="2 3">
    <name type="scientific">SAR86 cluster bacterium</name>
    <dbReference type="NCBI Taxonomy" id="2030880"/>
    <lineage>
        <taxon>Bacteria</taxon>
        <taxon>Pseudomonadati</taxon>
        <taxon>Pseudomonadota</taxon>
        <taxon>Gammaproteobacteria</taxon>
        <taxon>SAR86 cluster</taxon>
    </lineage>
</organism>
<dbReference type="PANTHER" id="PTHR12788">
    <property type="entry name" value="PROTEIN-TYROSINE SULFOTRANSFERASE 2"/>
    <property type="match status" value="1"/>
</dbReference>
<name>A0A520N776_9GAMM</name>
<keyword evidence="1 2" id="KW-0808">Transferase</keyword>
<dbReference type="InterPro" id="IPR027417">
    <property type="entry name" value="P-loop_NTPase"/>
</dbReference>
<evidence type="ECO:0000256" key="1">
    <source>
        <dbReference type="ARBA" id="ARBA00022679"/>
    </source>
</evidence>
<dbReference type="SUPFAM" id="SSF52540">
    <property type="entry name" value="P-loop containing nucleoside triphosphate hydrolases"/>
    <property type="match status" value="1"/>
</dbReference>
<protein>
    <submittedName>
        <fullName evidence="2">Sulfotransferase</fullName>
    </submittedName>
</protein>
<dbReference type="Proteomes" id="UP000315283">
    <property type="component" value="Unassembled WGS sequence"/>
</dbReference>
<accession>A0A520N776</accession>
<sequence length="267" mass="31160">CDEIIEFFSDDVFEKLQGVGDKNSDPIFVVGLPRSGSTLIEQILSSHSLVEGTTELQNIIALSRKIANKKNSNSKSEYPSALERMKKSEFKEMGSAYIKNTLDQRVTDKPYFIDKMPNNFIHIGLIHLILPNAKVIDARRNPMDCCFSCYKQLFGSGQGFTYSQNRIGNYYLDYLKIMEHWDKVLPNKVHRVIYENMVENTEEEIKKLLEYCQLDFEENCLSFYKTKRTVRTPSSEQVRQPIYKKGVGQWEYFNTWLDPLKETLRME</sequence>
<dbReference type="GO" id="GO:0008476">
    <property type="term" value="F:protein-tyrosine sulfotransferase activity"/>
    <property type="evidence" value="ECO:0007669"/>
    <property type="project" value="InterPro"/>
</dbReference>
<dbReference type="InterPro" id="IPR026634">
    <property type="entry name" value="TPST-like"/>
</dbReference>
<dbReference type="EMBL" id="SHBJ01000001">
    <property type="protein sequence ID" value="RZO29259.1"/>
    <property type="molecule type" value="Genomic_DNA"/>
</dbReference>
<dbReference type="Gene3D" id="3.40.50.300">
    <property type="entry name" value="P-loop containing nucleotide triphosphate hydrolases"/>
    <property type="match status" value="1"/>
</dbReference>
<proteinExistence type="predicted"/>
<evidence type="ECO:0000313" key="3">
    <source>
        <dbReference type="Proteomes" id="UP000315283"/>
    </source>
</evidence>
<dbReference type="AlphaFoldDB" id="A0A520N776"/>
<evidence type="ECO:0000313" key="2">
    <source>
        <dbReference type="EMBL" id="RZO29259.1"/>
    </source>
</evidence>
<feature type="non-terminal residue" evidence="2">
    <location>
        <position position="1"/>
    </location>
</feature>
<reference evidence="2 3" key="1">
    <citation type="submission" date="2019-02" db="EMBL/GenBank/DDBJ databases">
        <title>Prokaryotic population dynamics and viral predation in marine succession experiment using metagenomics: the confinement effect.</title>
        <authorList>
            <person name="Haro-Moreno J.M."/>
            <person name="Rodriguez-Valera F."/>
            <person name="Lopez-Perez M."/>
        </authorList>
    </citation>
    <scope>NUCLEOTIDE SEQUENCE [LARGE SCALE GENOMIC DNA]</scope>
    <source>
        <strain evidence="2">MED-G164</strain>
    </source>
</reference>
<comment type="caution">
    <text evidence="2">The sequence shown here is derived from an EMBL/GenBank/DDBJ whole genome shotgun (WGS) entry which is preliminary data.</text>
</comment>
<dbReference type="PANTHER" id="PTHR12788:SF10">
    <property type="entry name" value="PROTEIN-TYROSINE SULFOTRANSFERASE"/>
    <property type="match status" value="1"/>
</dbReference>
<gene>
    <name evidence="2" type="ORF">EVA97_00005</name>
</gene>